<dbReference type="SUPFAM" id="SSF51182">
    <property type="entry name" value="RmlC-like cupins"/>
    <property type="match status" value="1"/>
</dbReference>
<evidence type="ECO:0000313" key="3">
    <source>
        <dbReference type="EMBL" id="THF80822.1"/>
    </source>
</evidence>
<dbReference type="GO" id="GO:0004475">
    <property type="term" value="F:mannose-1-phosphate guanylyltransferase (GTP) activity"/>
    <property type="evidence" value="ECO:0007669"/>
    <property type="project" value="TreeGrafter"/>
</dbReference>
<comment type="caution">
    <text evidence="3">The sequence shown here is derived from an EMBL/GenBank/DDBJ whole genome shotgun (WGS) entry which is preliminary data.</text>
</comment>
<dbReference type="SUPFAM" id="SSF53448">
    <property type="entry name" value="Nucleotide-diphospho-sugar transferases"/>
    <property type="match status" value="1"/>
</dbReference>
<dbReference type="AlphaFoldDB" id="A0A4V3WFM7"/>
<accession>A0A4V3WFM7</accession>
<dbReference type="PANTHER" id="PTHR46390">
    <property type="entry name" value="MANNOSE-1-PHOSPHATE GUANYLYLTRANSFERASE"/>
    <property type="match status" value="1"/>
</dbReference>
<dbReference type="InterPro" id="IPR051161">
    <property type="entry name" value="Mannose-6P_isomerase_type2"/>
</dbReference>
<dbReference type="OrthoDB" id="9806359at2"/>
<dbReference type="PANTHER" id="PTHR46390:SF1">
    <property type="entry name" value="MANNOSE-1-PHOSPHATE GUANYLYLTRANSFERASE"/>
    <property type="match status" value="1"/>
</dbReference>
<dbReference type="RefSeq" id="WP_136369661.1">
    <property type="nucleotide sequence ID" value="NZ_SSOB01000010.1"/>
</dbReference>
<reference evidence="3 4" key="1">
    <citation type="submission" date="2019-04" db="EMBL/GenBank/DDBJ databases">
        <title>Cohnella sp. nov. isolated from preserved vegetables.</title>
        <authorList>
            <person name="Lin S.-Y."/>
            <person name="Hung M.-H."/>
            <person name="Young C.-C."/>
        </authorList>
    </citation>
    <scope>NUCLEOTIDE SEQUENCE [LARGE SCALE GENOMIC DNA]</scope>
    <source>
        <strain evidence="3 4">CC-MHH1044</strain>
    </source>
</reference>
<gene>
    <name evidence="3" type="ORF">E6C55_10085</name>
</gene>
<dbReference type="Pfam" id="PF07883">
    <property type="entry name" value="Cupin_2"/>
    <property type="match status" value="1"/>
</dbReference>
<dbReference type="Gene3D" id="3.90.550.10">
    <property type="entry name" value="Spore Coat Polysaccharide Biosynthesis Protein SpsA, Chain A"/>
    <property type="match status" value="1"/>
</dbReference>
<dbReference type="InterPro" id="IPR011051">
    <property type="entry name" value="RmlC_Cupin_sf"/>
</dbReference>
<dbReference type="CDD" id="cd02213">
    <property type="entry name" value="cupin_PMI_typeII_C"/>
    <property type="match status" value="1"/>
</dbReference>
<dbReference type="InterPro" id="IPR005835">
    <property type="entry name" value="NTP_transferase_dom"/>
</dbReference>
<sequence>MRIILLSGGSGRRLWPLSNDSRSKQFLKVLSSPEGQPESMIQRVWRQLQQADLQAQAVVATSRAQADILYSQIGSSVPLVIEPERRDTFPAIALSSSYLSSIEGVGRHEAVAVLPVDSHVEDEFFSRVMELRTVILSGLVELALIGVEPTLPSSKYGYIIPEIVPEQAIGPHLRVSRFQEKPAEDQAARLLKQGAFWNCGVFAFRLGWMLDHIESLGLPADYEELRNSYAQLPKISFDHQVAERTRSISVLPYQGSWKDLGTWNTLTEEMDRALIGRGTISEDSRNTHLINELDIPVAVLGISDAVVAVSPDGILVSDKAASPRLKEVLRAEAEQRPMYEECPWGWYRVIDYNRYDSQSEMLTRRMNIHAGQRIPAHAHRLREELWLVLYGEGEALVDGDRRTVREGDTLLIPPGTEHALLAHTRMEVMEVQRGPELTDEDYVELGNGAG</sequence>
<evidence type="ECO:0000259" key="2">
    <source>
        <dbReference type="Pfam" id="PF07883"/>
    </source>
</evidence>
<evidence type="ECO:0000313" key="4">
    <source>
        <dbReference type="Proteomes" id="UP000310636"/>
    </source>
</evidence>
<evidence type="ECO:0000259" key="1">
    <source>
        <dbReference type="Pfam" id="PF00483"/>
    </source>
</evidence>
<dbReference type="InterPro" id="IPR013096">
    <property type="entry name" value="Cupin_2"/>
</dbReference>
<keyword evidence="4" id="KW-1185">Reference proteome</keyword>
<dbReference type="EMBL" id="SSOB01000010">
    <property type="protein sequence ID" value="THF80822.1"/>
    <property type="molecule type" value="Genomic_DNA"/>
</dbReference>
<dbReference type="Proteomes" id="UP000310636">
    <property type="component" value="Unassembled WGS sequence"/>
</dbReference>
<organism evidence="3 4">
    <name type="scientific">Cohnella fermenti</name>
    <dbReference type="NCBI Taxonomy" id="2565925"/>
    <lineage>
        <taxon>Bacteria</taxon>
        <taxon>Bacillati</taxon>
        <taxon>Bacillota</taxon>
        <taxon>Bacilli</taxon>
        <taxon>Bacillales</taxon>
        <taxon>Paenibacillaceae</taxon>
        <taxon>Cohnella</taxon>
    </lineage>
</organism>
<feature type="domain" description="Nucleotidyl transferase" evidence="1">
    <location>
        <begin position="4"/>
        <end position="270"/>
    </location>
</feature>
<dbReference type="Pfam" id="PF00483">
    <property type="entry name" value="NTP_transferase"/>
    <property type="match status" value="1"/>
</dbReference>
<dbReference type="GO" id="GO:0009298">
    <property type="term" value="P:GDP-mannose biosynthetic process"/>
    <property type="evidence" value="ECO:0007669"/>
    <property type="project" value="TreeGrafter"/>
</dbReference>
<dbReference type="Gene3D" id="2.60.120.10">
    <property type="entry name" value="Jelly Rolls"/>
    <property type="match status" value="1"/>
</dbReference>
<protein>
    <submittedName>
        <fullName evidence="3">Cupin domain-containing protein</fullName>
    </submittedName>
</protein>
<dbReference type="InterPro" id="IPR014710">
    <property type="entry name" value="RmlC-like_jellyroll"/>
</dbReference>
<name>A0A4V3WFM7_9BACL</name>
<feature type="domain" description="Cupin type-2" evidence="2">
    <location>
        <begin position="365"/>
        <end position="427"/>
    </location>
</feature>
<dbReference type="InterPro" id="IPR029044">
    <property type="entry name" value="Nucleotide-diphossugar_trans"/>
</dbReference>
<proteinExistence type="predicted"/>